<name>A0ABP9W5M9_9BACT</name>
<comment type="caution">
    <text evidence="2">The sequence shown here is derived from an EMBL/GenBank/DDBJ whole genome shotgun (WGS) entry which is preliminary data.</text>
</comment>
<dbReference type="RefSeq" id="WP_345689787.1">
    <property type="nucleotide sequence ID" value="NZ_BAABRO010000059.1"/>
</dbReference>
<evidence type="ECO:0000313" key="3">
    <source>
        <dbReference type="Proteomes" id="UP001416858"/>
    </source>
</evidence>
<gene>
    <name evidence="2" type="ORF">Rcae01_06784</name>
</gene>
<protein>
    <recommendedName>
        <fullName evidence="1">DUF7832 domain-containing protein</fullName>
    </recommendedName>
</protein>
<feature type="domain" description="DUF7832" evidence="1">
    <location>
        <begin position="2"/>
        <end position="116"/>
    </location>
</feature>
<dbReference type="InterPro" id="IPR057154">
    <property type="entry name" value="DUF7832"/>
</dbReference>
<accession>A0ABP9W5M9</accession>
<keyword evidence="3" id="KW-1185">Reference proteome</keyword>
<sequence>MKYDDASWHYGGNFPKDLPAEAGATHIGMFVAWAWMTGLAGEDVIDEMPDAVAALNERSITPGKSFFDSCDGKFVDDDLNAEGNAFAVEYFDFKTGQYLNDYDELLTGDLPSVYHVPDTWESFDRLRPRLDERYREWSGRN</sequence>
<evidence type="ECO:0000259" key="1">
    <source>
        <dbReference type="Pfam" id="PF25191"/>
    </source>
</evidence>
<evidence type="ECO:0000313" key="2">
    <source>
        <dbReference type="EMBL" id="GAA5511268.1"/>
    </source>
</evidence>
<dbReference type="Proteomes" id="UP001416858">
    <property type="component" value="Unassembled WGS sequence"/>
</dbReference>
<dbReference type="Pfam" id="PF25191">
    <property type="entry name" value="DUF7832"/>
    <property type="match status" value="1"/>
</dbReference>
<dbReference type="EMBL" id="BAABRO010000059">
    <property type="protein sequence ID" value="GAA5511268.1"/>
    <property type="molecule type" value="Genomic_DNA"/>
</dbReference>
<organism evidence="2 3">
    <name type="scientific">Novipirellula caenicola</name>
    <dbReference type="NCBI Taxonomy" id="1536901"/>
    <lineage>
        <taxon>Bacteria</taxon>
        <taxon>Pseudomonadati</taxon>
        <taxon>Planctomycetota</taxon>
        <taxon>Planctomycetia</taxon>
        <taxon>Pirellulales</taxon>
        <taxon>Pirellulaceae</taxon>
        <taxon>Novipirellula</taxon>
    </lineage>
</organism>
<reference evidence="2 3" key="1">
    <citation type="submission" date="2024-02" db="EMBL/GenBank/DDBJ databases">
        <title>Rhodopirellula caenicola NBRC 110016.</title>
        <authorList>
            <person name="Ichikawa N."/>
            <person name="Katano-Makiyama Y."/>
            <person name="Hidaka K."/>
        </authorList>
    </citation>
    <scope>NUCLEOTIDE SEQUENCE [LARGE SCALE GENOMIC DNA]</scope>
    <source>
        <strain evidence="2 3">NBRC 110016</strain>
    </source>
</reference>
<proteinExistence type="predicted"/>